<evidence type="ECO:0000313" key="3">
    <source>
        <dbReference type="Proteomes" id="UP001354989"/>
    </source>
</evidence>
<protein>
    <recommendedName>
        <fullName evidence="4">Lipoprotein</fullName>
    </recommendedName>
</protein>
<sequence length="167" mass="18715">MKKLLLPLFGVSLLMTSCMPTQFLTYTDRSGANYIDYRPYTDNGFTIDHHEIKGDVQYVAYYQGYCKDIILLSTDEGAKDLVNPRTISVYDPATAGRKTYLVESAKYQDIMDEMYEHAKEMGANGIEDLTFTLTTNDVLLSRVANGQGTKTSRTILQLTGTLVKIKG</sequence>
<evidence type="ECO:0008006" key="4">
    <source>
        <dbReference type="Google" id="ProtNLM"/>
    </source>
</evidence>
<reference evidence="2 3" key="1">
    <citation type="submission" date="2021-12" db="EMBL/GenBank/DDBJ databases">
        <title>Genome sequencing of bacteria with rrn-lacking chromosome and rrn-plasmid.</title>
        <authorList>
            <person name="Anda M."/>
            <person name="Iwasaki W."/>
        </authorList>
    </citation>
    <scope>NUCLEOTIDE SEQUENCE [LARGE SCALE GENOMIC DNA]</scope>
    <source>
        <strain evidence="2 3">NBRC 101262</strain>
        <plasmid evidence="2 3">pPP9</plasmid>
    </source>
</reference>
<feature type="chain" id="PRO_5047001491" description="Lipoprotein" evidence="1">
    <location>
        <begin position="24"/>
        <end position="167"/>
    </location>
</feature>
<keyword evidence="2" id="KW-0614">Plasmid</keyword>
<gene>
    <name evidence="2" type="ORF">PEPS_46890</name>
</gene>
<proteinExistence type="predicted"/>
<keyword evidence="1" id="KW-0732">Signal</keyword>
<dbReference type="EMBL" id="AP025301">
    <property type="protein sequence ID" value="BDD02409.1"/>
    <property type="molecule type" value="Genomic_DNA"/>
</dbReference>
<name>A0ABM7VN35_9BACT</name>
<evidence type="ECO:0000313" key="2">
    <source>
        <dbReference type="EMBL" id="BDD02409.1"/>
    </source>
</evidence>
<accession>A0ABM7VN35</accession>
<feature type="signal peptide" evidence="1">
    <location>
        <begin position="1"/>
        <end position="23"/>
    </location>
</feature>
<organism evidence="2 3">
    <name type="scientific">Persicobacter psychrovividus</name>
    <dbReference type="NCBI Taxonomy" id="387638"/>
    <lineage>
        <taxon>Bacteria</taxon>
        <taxon>Pseudomonadati</taxon>
        <taxon>Bacteroidota</taxon>
        <taxon>Cytophagia</taxon>
        <taxon>Cytophagales</taxon>
        <taxon>Persicobacteraceae</taxon>
        <taxon>Persicobacter</taxon>
    </lineage>
</organism>
<dbReference type="RefSeq" id="WP_338399578.1">
    <property type="nucleotide sequence ID" value="NZ_AP025301.1"/>
</dbReference>
<evidence type="ECO:0000256" key="1">
    <source>
        <dbReference type="SAM" id="SignalP"/>
    </source>
</evidence>
<keyword evidence="3" id="KW-1185">Reference proteome</keyword>
<geneLocation type="plasmid" evidence="2 3">
    <name>pPP9</name>
</geneLocation>
<dbReference type="Proteomes" id="UP001354989">
    <property type="component" value="Plasmid pPP9"/>
</dbReference>